<sequence>MKLFFLLLLFIPLNEIKKSPSDFENELNYIVKDFREDIMDEYKCKKLMNNAGSIFDEIEEELKETNKFTPYEISQLRELKTKADALQSYIGGIGGCASAMFPTFKEFEIANQMVRGSVTYANQGKFCVDFISVTIGNYVVYMAKNNTSTNYMVKYNWKNNTGTSKGNGTMGLPEKTVRSIYNNRSNQTQNRITIVGVTCTPI</sequence>
<accession>A0A4P6Y9R6</accession>
<protein>
    <submittedName>
        <fullName evidence="1">Uncharacterized protein</fullName>
    </submittedName>
</protein>
<dbReference type="EMBL" id="CP037933">
    <property type="protein sequence ID" value="QBN19749.1"/>
    <property type="molecule type" value="Genomic_DNA"/>
</dbReference>
<reference evidence="2" key="1">
    <citation type="submission" date="2019-03" db="EMBL/GenBank/DDBJ databases">
        <title>Flavobacterium sp.</title>
        <authorList>
            <person name="Kim H."/>
        </authorList>
    </citation>
    <scope>NUCLEOTIDE SEQUENCE [LARGE SCALE GENOMIC DNA]</scope>
    <source>
        <strain evidence="2">GS13</strain>
    </source>
</reference>
<dbReference type="RefSeq" id="WP_133277265.1">
    <property type="nucleotide sequence ID" value="NZ_CP037933.1"/>
</dbReference>
<dbReference type="AlphaFoldDB" id="A0A4P6Y9R6"/>
<dbReference type="KEGG" id="fnk:E1750_13365"/>
<dbReference type="Proteomes" id="UP000291124">
    <property type="component" value="Chromosome"/>
</dbReference>
<dbReference type="OrthoDB" id="1494252at2"/>
<name>A0A4P6Y9R6_9FLAO</name>
<proteinExistence type="predicted"/>
<gene>
    <name evidence="1" type="ORF">E1750_13365</name>
</gene>
<evidence type="ECO:0000313" key="2">
    <source>
        <dbReference type="Proteomes" id="UP000291124"/>
    </source>
</evidence>
<keyword evidence="2" id="KW-1185">Reference proteome</keyword>
<evidence type="ECO:0000313" key="1">
    <source>
        <dbReference type="EMBL" id="QBN19749.1"/>
    </source>
</evidence>
<organism evidence="1 2">
    <name type="scientific">Flavobacterium nackdongense</name>
    <dbReference type="NCBI Taxonomy" id="2547394"/>
    <lineage>
        <taxon>Bacteria</taxon>
        <taxon>Pseudomonadati</taxon>
        <taxon>Bacteroidota</taxon>
        <taxon>Flavobacteriia</taxon>
        <taxon>Flavobacteriales</taxon>
        <taxon>Flavobacteriaceae</taxon>
        <taxon>Flavobacterium</taxon>
    </lineage>
</organism>